<comment type="caution">
    <text evidence="3">The sequence shown here is derived from an EMBL/GenBank/DDBJ whole genome shotgun (WGS) entry which is preliminary data.</text>
</comment>
<dbReference type="GO" id="GO:0005524">
    <property type="term" value="F:ATP binding"/>
    <property type="evidence" value="ECO:0007669"/>
    <property type="project" value="InterPro"/>
</dbReference>
<reference evidence="3" key="2">
    <citation type="journal article" date="2021" name="Microbiome">
        <title>Successional dynamics and alternative stable states in a saline activated sludge microbial community over 9 years.</title>
        <authorList>
            <person name="Wang Y."/>
            <person name="Ye J."/>
            <person name="Ju F."/>
            <person name="Liu L."/>
            <person name="Boyd J.A."/>
            <person name="Deng Y."/>
            <person name="Parks D.H."/>
            <person name="Jiang X."/>
            <person name="Yin X."/>
            <person name="Woodcroft B.J."/>
            <person name="Tyson G.W."/>
            <person name="Hugenholtz P."/>
            <person name="Polz M.F."/>
            <person name="Zhang T."/>
        </authorList>
    </citation>
    <scope>NUCLEOTIDE SEQUENCE</scope>
    <source>
        <strain evidence="3">HKST-UBA01</strain>
    </source>
</reference>
<dbReference type="InterPro" id="IPR027413">
    <property type="entry name" value="GROEL-like_equatorial_sf"/>
</dbReference>
<name>A0A955LI65_UNCKA</name>
<dbReference type="PANTHER" id="PTHR45633">
    <property type="entry name" value="60 KDA HEAT SHOCK PROTEIN, MITOCHONDRIAL"/>
    <property type="match status" value="1"/>
</dbReference>
<dbReference type="Proteomes" id="UP000701698">
    <property type="component" value="Unassembled WGS sequence"/>
</dbReference>
<gene>
    <name evidence="3" type="primary">groEL</name>
    <name evidence="3" type="ORF">KC571_02550</name>
</gene>
<dbReference type="SUPFAM" id="SSF48592">
    <property type="entry name" value="GroEL equatorial domain-like"/>
    <property type="match status" value="1"/>
</dbReference>
<dbReference type="InterPro" id="IPR001844">
    <property type="entry name" value="Cpn60/GroEL"/>
</dbReference>
<evidence type="ECO:0000256" key="2">
    <source>
        <dbReference type="ARBA" id="ARBA00023186"/>
    </source>
</evidence>
<dbReference type="GO" id="GO:0042026">
    <property type="term" value="P:protein refolding"/>
    <property type="evidence" value="ECO:0007669"/>
    <property type="project" value="InterPro"/>
</dbReference>
<keyword evidence="2" id="KW-0143">Chaperone</keyword>
<dbReference type="Gene3D" id="1.10.560.10">
    <property type="entry name" value="GroEL-like equatorial domain"/>
    <property type="match status" value="1"/>
</dbReference>
<reference evidence="3" key="1">
    <citation type="submission" date="2020-04" db="EMBL/GenBank/DDBJ databases">
        <authorList>
            <person name="Zhang T."/>
        </authorList>
    </citation>
    <scope>NUCLEOTIDE SEQUENCE</scope>
    <source>
        <strain evidence="3">HKST-UBA01</strain>
    </source>
</reference>
<protein>
    <submittedName>
        <fullName evidence="3">Chaperonin GroEL</fullName>
    </submittedName>
</protein>
<sequence>RIMFNALEAPIRQLASNAGFDAGWVTREVDQKEGDTGFNVMTGEFTSMLENGILDPVRVTRTAVENAASVAINILTTEALIADIKDDKDDAAAAAMAGGMGGGMPGMM</sequence>
<proteinExistence type="inferred from homology"/>
<evidence type="ECO:0000313" key="4">
    <source>
        <dbReference type="Proteomes" id="UP000701698"/>
    </source>
</evidence>
<comment type="similarity">
    <text evidence="1">Belongs to the chaperonin (HSP60) family.</text>
</comment>
<dbReference type="EMBL" id="JAGQKX010000055">
    <property type="protein sequence ID" value="MCA9390261.1"/>
    <property type="molecule type" value="Genomic_DNA"/>
</dbReference>
<evidence type="ECO:0000313" key="3">
    <source>
        <dbReference type="EMBL" id="MCA9390261.1"/>
    </source>
</evidence>
<evidence type="ECO:0000256" key="1">
    <source>
        <dbReference type="ARBA" id="ARBA00006607"/>
    </source>
</evidence>
<dbReference type="Pfam" id="PF00118">
    <property type="entry name" value="Cpn60_TCP1"/>
    <property type="match status" value="1"/>
</dbReference>
<dbReference type="GO" id="GO:0140662">
    <property type="term" value="F:ATP-dependent protein folding chaperone"/>
    <property type="evidence" value="ECO:0007669"/>
    <property type="project" value="InterPro"/>
</dbReference>
<dbReference type="InterPro" id="IPR002423">
    <property type="entry name" value="Cpn60/GroEL/TCP-1"/>
</dbReference>
<feature type="non-terminal residue" evidence="3">
    <location>
        <position position="1"/>
    </location>
</feature>
<accession>A0A955LI65</accession>
<organism evidence="3 4">
    <name type="scientific">candidate division WWE3 bacterium</name>
    <dbReference type="NCBI Taxonomy" id="2053526"/>
    <lineage>
        <taxon>Bacteria</taxon>
        <taxon>Katanobacteria</taxon>
    </lineage>
</organism>
<dbReference type="AlphaFoldDB" id="A0A955LI65"/>